<proteinExistence type="predicted"/>
<dbReference type="AlphaFoldDB" id="A0A5N5T0L3"/>
<dbReference type="EMBL" id="SEYY01017103">
    <property type="protein sequence ID" value="KAB7499718.1"/>
    <property type="molecule type" value="Genomic_DNA"/>
</dbReference>
<feature type="chain" id="PRO_5024330325" evidence="1">
    <location>
        <begin position="17"/>
        <end position="90"/>
    </location>
</feature>
<organism evidence="2 3">
    <name type="scientific">Armadillidium nasatum</name>
    <dbReference type="NCBI Taxonomy" id="96803"/>
    <lineage>
        <taxon>Eukaryota</taxon>
        <taxon>Metazoa</taxon>
        <taxon>Ecdysozoa</taxon>
        <taxon>Arthropoda</taxon>
        <taxon>Crustacea</taxon>
        <taxon>Multicrustacea</taxon>
        <taxon>Malacostraca</taxon>
        <taxon>Eumalacostraca</taxon>
        <taxon>Peracarida</taxon>
        <taxon>Isopoda</taxon>
        <taxon>Oniscidea</taxon>
        <taxon>Crinocheta</taxon>
        <taxon>Armadillidiidae</taxon>
        <taxon>Armadillidium</taxon>
    </lineage>
</organism>
<feature type="signal peptide" evidence="1">
    <location>
        <begin position="1"/>
        <end position="16"/>
    </location>
</feature>
<keyword evidence="1" id="KW-0732">Signal</keyword>
<dbReference type="Proteomes" id="UP000326759">
    <property type="component" value="Unassembled WGS sequence"/>
</dbReference>
<evidence type="ECO:0000256" key="1">
    <source>
        <dbReference type="SAM" id="SignalP"/>
    </source>
</evidence>
<gene>
    <name evidence="2" type="ORF">Anas_05888</name>
</gene>
<name>A0A5N5T0L3_9CRUS</name>
<keyword evidence="3" id="KW-1185">Reference proteome</keyword>
<dbReference type="OrthoDB" id="6625223at2759"/>
<protein>
    <submittedName>
        <fullName evidence="2">Uncharacterized protein</fullName>
    </submittedName>
</protein>
<accession>A0A5N5T0L3</accession>
<feature type="non-terminal residue" evidence="2">
    <location>
        <position position="1"/>
    </location>
</feature>
<sequence length="90" mass="9566">ALVALLAFVAVAAVASLPAGHIISKRAIILDENLEAVPIIRTARTLPVKGYGHAPPPPGKVGPVYTFVKTNYDGNYKWGVRHNVGYQFAG</sequence>
<evidence type="ECO:0000313" key="2">
    <source>
        <dbReference type="EMBL" id="KAB7499718.1"/>
    </source>
</evidence>
<comment type="caution">
    <text evidence="2">The sequence shown here is derived from an EMBL/GenBank/DDBJ whole genome shotgun (WGS) entry which is preliminary data.</text>
</comment>
<reference evidence="2 3" key="1">
    <citation type="journal article" date="2019" name="PLoS Biol.">
        <title>Sex chromosomes control vertical transmission of feminizing Wolbachia symbionts in an isopod.</title>
        <authorList>
            <person name="Becking T."/>
            <person name="Chebbi M.A."/>
            <person name="Giraud I."/>
            <person name="Moumen B."/>
            <person name="Laverre T."/>
            <person name="Caubet Y."/>
            <person name="Peccoud J."/>
            <person name="Gilbert C."/>
            <person name="Cordaux R."/>
        </authorList>
    </citation>
    <scope>NUCLEOTIDE SEQUENCE [LARGE SCALE GENOMIC DNA]</scope>
    <source>
        <strain evidence="2">ANa2</strain>
        <tissue evidence="2">Whole body excluding digestive tract and cuticle</tissue>
    </source>
</reference>
<evidence type="ECO:0000313" key="3">
    <source>
        <dbReference type="Proteomes" id="UP000326759"/>
    </source>
</evidence>